<organism evidence="2">
    <name type="scientific">Pseudomonas marincola</name>
    <dbReference type="NCBI Taxonomy" id="437900"/>
    <lineage>
        <taxon>Bacteria</taxon>
        <taxon>Pseudomonadati</taxon>
        <taxon>Pseudomonadota</taxon>
        <taxon>Gammaproteobacteria</taxon>
        <taxon>Pseudomonadales</taxon>
        <taxon>Pseudomonadaceae</taxon>
        <taxon>Pseudomonas</taxon>
    </lineage>
</organism>
<gene>
    <name evidence="2" type="ORF">PMYSY11_3193</name>
</gene>
<dbReference type="InterPro" id="IPR046787">
    <property type="entry name" value="DnaT_2"/>
</dbReference>
<dbReference type="EMBL" id="LR215729">
    <property type="protein sequence ID" value="VEV98237.1"/>
    <property type="molecule type" value="Genomic_DNA"/>
</dbReference>
<proteinExistence type="predicted"/>
<name>A0A653E655_9PSED</name>
<protein>
    <recommendedName>
        <fullName evidence="1">Putative DnaT-like domain-containing protein</fullName>
    </recommendedName>
</protein>
<reference evidence="2" key="1">
    <citation type="submission" date="2019-02" db="EMBL/GenBank/DDBJ databases">
        <authorList>
            <consortium name="Genoscope - CEA"/>
            <person name="William W."/>
        </authorList>
    </citation>
    <scope>NUCLEOTIDE SEQUENCE [LARGE SCALE GENOMIC DNA]</scope>
    <source>
        <strain evidence="2">YSy11</strain>
    </source>
</reference>
<accession>A0A653E655</accession>
<dbReference type="RefSeq" id="WP_150548799.1">
    <property type="nucleotide sequence ID" value="NZ_LR215729.2"/>
</dbReference>
<evidence type="ECO:0000313" key="2">
    <source>
        <dbReference type="EMBL" id="VEV98237.1"/>
    </source>
</evidence>
<evidence type="ECO:0000259" key="1">
    <source>
        <dbReference type="Pfam" id="PF20557"/>
    </source>
</evidence>
<feature type="domain" description="Putative DnaT-like" evidence="1">
    <location>
        <begin position="1"/>
        <end position="165"/>
    </location>
</feature>
<dbReference type="AlphaFoldDB" id="A0A653E655"/>
<dbReference type="Pfam" id="PF20557">
    <property type="entry name" value="DnaT_2"/>
    <property type="match status" value="1"/>
</dbReference>
<sequence>MALVIEDGSIVPGADSFSTAAELVIYAANYGLTIPADETAQESLLRRGYLEMTSMPWKGRAVSPDQTGAWPRYGVCRNGFTIASDAIPAQVKQGQMALAAEIYRDDIDPPAQRKGAVTKNRVEGAVEQQYAEAKTSATKAAAVRQSSAQFAGLLESSNQLKLVRG</sequence>